<gene>
    <name evidence="2" type="ORF">BDV98DRAFT_659118</name>
</gene>
<evidence type="ECO:0000313" key="3">
    <source>
        <dbReference type="Proteomes" id="UP000305067"/>
    </source>
</evidence>
<keyword evidence="3" id="KW-1185">Reference proteome</keyword>
<feature type="region of interest" description="Disordered" evidence="1">
    <location>
        <begin position="30"/>
        <end position="65"/>
    </location>
</feature>
<dbReference type="Proteomes" id="UP000305067">
    <property type="component" value="Unassembled WGS sequence"/>
</dbReference>
<name>A0A5C3Q3D6_9AGAR</name>
<proteinExistence type="predicted"/>
<reference evidence="2 3" key="1">
    <citation type="journal article" date="2019" name="Nat. Ecol. Evol.">
        <title>Megaphylogeny resolves global patterns of mushroom evolution.</title>
        <authorList>
            <person name="Varga T."/>
            <person name="Krizsan K."/>
            <person name="Foldi C."/>
            <person name="Dima B."/>
            <person name="Sanchez-Garcia M."/>
            <person name="Sanchez-Ramirez S."/>
            <person name="Szollosi G.J."/>
            <person name="Szarkandi J.G."/>
            <person name="Papp V."/>
            <person name="Albert L."/>
            <person name="Andreopoulos W."/>
            <person name="Angelini C."/>
            <person name="Antonin V."/>
            <person name="Barry K.W."/>
            <person name="Bougher N.L."/>
            <person name="Buchanan P."/>
            <person name="Buyck B."/>
            <person name="Bense V."/>
            <person name="Catcheside P."/>
            <person name="Chovatia M."/>
            <person name="Cooper J."/>
            <person name="Damon W."/>
            <person name="Desjardin D."/>
            <person name="Finy P."/>
            <person name="Geml J."/>
            <person name="Haridas S."/>
            <person name="Hughes K."/>
            <person name="Justo A."/>
            <person name="Karasinski D."/>
            <person name="Kautmanova I."/>
            <person name="Kiss B."/>
            <person name="Kocsube S."/>
            <person name="Kotiranta H."/>
            <person name="LaButti K.M."/>
            <person name="Lechner B.E."/>
            <person name="Liimatainen K."/>
            <person name="Lipzen A."/>
            <person name="Lukacs Z."/>
            <person name="Mihaltcheva S."/>
            <person name="Morgado L.N."/>
            <person name="Niskanen T."/>
            <person name="Noordeloos M.E."/>
            <person name="Ohm R.A."/>
            <person name="Ortiz-Santana B."/>
            <person name="Ovrebo C."/>
            <person name="Racz N."/>
            <person name="Riley R."/>
            <person name="Savchenko A."/>
            <person name="Shiryaev A."/>
            <person name="Soop K."/>
            <person name="Spirin V."/>
            <person name="Szebenyi C."/>
            <person name="Tomsovsky M."/>
            <person name="Tulloss R.E."/>
            <person name="Uehling J."/>
            <person name="Grigoriev I.V."/>
            <person name="Vagvolgyi C."/>
            <person name="Papp T."/>
            <person name="Martin F.M."/>
            <person name="Miettinen O."/>
            <person name="Hibbett D.S."/>
            <person name="Nagy L.G."/>
        </authorList>
    </citation>
    <scope>NUCLEOTIDE SEQUENCE [LARGE SCALE GENOMIC DNA]</scope>
    <source>
        <strain evidence="2 3">CBS 309.79</strain>
    </source>
</reference>
<evidence type="ECO:0000313" key="2">
    <source>
        <dbReference type="EMBL" id="TFK96605.1"/>
    </source>
</evidence>
<accession>A0A5C3Q3D6</accession>
<protein>
    <submittedName>
        <fullName evidence="2">Uncharacterized protein</fullName>
    </submittedName>
</protein>
<evidence type="ECO:0000256" key="1">
    <source>
        <dbReference type="SAM" id="MobiDB-lite"/>
    </source>
</evidence>
<feature type="compositionally biased region" description="Acidic residues" evidence="1">
    <location>
        <begin position="38"/>
        <end position="64"/>
    </location>
</feature>
<sequence length="398" mass="44797">MHKLWSEEQQARVPAYVTTAWTLSQILANLPRPSQPSLEEDDEESVDGEESADSEESEADEDSNDQVAGVAQILVDFSLSAAEDQESTPATKRKEHLLRVQLQRSKGHPLRMAAGELWRPHRLFNILLEHSDRWGPALLNLSSNARSNTALVDIMCNLRGLSGRCSQFHTLELTLTTSRHWQLAMTTELTLEDMRCALQNLPNLTHAKLDGVMLNFVELHWCQLDALVLARNCDCDRVDKVLLQYTRLDRLGMACDAGGSPQDAENGPANGLLLPLVRYLYIDAHGEYLSMLRLRFPKLEQFVLRNDAVTISELNDMIQVSSCSLTTLRIHEVGIEDPADVYPWLEELLGGEPGVERTFLVLLAGHRAQAGGFRWECSIQHVDSMLQLEWREHGMSIP</sequence>
<dbReference type="AlphaFoldDB" id="A0A5C3Q3D6"/>
<dbReference type="EMBL" id="ML178858">
    <property type="protein sequence ID" value="TFK96605.1"/>
    <property type="molecule type" value="Genomic_DNA"/>
</dbReference>
<organism evidence="2 3">
    <name type="scientific">Pterulicium gracile</name>
    <dbReference type="NCBI Taxonomy" id="1884261"/>
    <lineage>
        <taxon>Eukaryota</taxon>
        <taxon>Fungi</taxon>
        <taxon>Dikarya</taxon>
        <taxon>Basidiomycota</taxon>
        <taxon>Agaricomycotina</taxon>
        <taxon>Agaricomycetes</taxon>
        <taxon>Agaricomycetidae</taxon>
        <taxon>Agaricales</taxon>
        <taxon>Pleurotineae</taxon>
        <taxon>Pterulaceae</taxon>
        <taxon>Pterulicium</taxon>
    </lineage>
</organism>